<dbReference type="AlphaFoldDB" id="A0A1M4UHT3"/>
<evidence type="ECO:0000256" key="1">
    <source>
        <dbReference type="SAM" id="MobiDB-lite"/>
    </source>
</evidence>
<feature type="region of interest" description="Disordered" evidence="1">
    <location>
        <begin position="85"/>
        <end position="116"/>
    </location>
</feature>
<dbReference type="STRING" id="1194090.SAMN05443144_10239"/>
<name>A0A1M4UHT3_9BACT</name>
<dbReference type="Proteomes" id="UP000184041">
    <property type="component" value="Unassembled WGS sequence"/>
</dbReference>
<accession>A0A1M4UHT3</accession>
<sequence>MYKTKTLVNTAPKALPRRGLSVALTPRTRRLEFVNGNWEVVEWQAGASCTIRPTRALSRCRCLRRCRSRFTIEFEAHFKHGNQQRAVATVEPEGRGGARTYAEGRGQPRRHLSETRAATGCDASWMPRA</sequence>
<gene>
    <name evidence="2" type="ORF">SAMN05443144_10239</name>
</gene>
<organism evidence="2 3">
    <name type="scientific">Fodinibius roseus</name>
    <dbReference type="NCBI Taxonomy" id="1194090"/>
    <lineage>
        <taxon>Bacteria</taxon>
        <taxon>Pseudomonadati</taxon>
        <taxon>Balneolota</taxon>
        <taxon>Balneolia</taxon>
        <taxon>Balneolales</taxon>
        <taxon>Balneolaceae</taxon>
        <taxon>Fodinibius</taxon>
    </lineage>
</organism>
<evidence type="ECO:0000313" key="3">
    <source>
        <dbReference type="Proteomes" id="UP000184041"/>
    </source>
</evidence>
<reference evidence="2 3" key="1">
    <citation type="submission" date="2016-11" db="EMBL/GenBank/DDBJ databases">
        <authorList>
            <person name="Jaros S."/>
            <person name="Januszkiewicz K."/>
            <person name="Wedrychowicz H."/>
        </authorList>
    </citation>
    <scope>NUCLEOTIDE SEQUENCE [LARGE SCALE GENOMIC DNA]</scope>
    <source>
        <strain evidence="2 3">DSM 21986</strain>
    </source>
</reference>
<evidence type="ECO:0000313" key="2">
    <source>
        <dbReference type="EMBL" id="SHE56259.1"/>
    </source>
</evidence>
<proteinExistence type="predicted"/>
<dbReference type="EMBL" id="FQUS01000002">
    <property type="protein sequence ID" value="SHE56259.1"/>
    <property type="molecule type" value="Genomic_DNA"/>
</dbReference>
<keyword evidence="3" id="KW-1185">Reference proteome</keyword>
<protein>
    <submittedName>
        <fullName evidence="2">Uncharacterized protein</fullName>
    </submittedName>
</protein>